<dbReference type="EMBL" id="GGEC01077775">
    <property type="protein sequence ID" value="MBX58259.1"/>
    <property type="molecule type" value="Transcribed_RNA"/>
</dbReference>
<dbReference type="AlphaFoldDB" id="A0A2P2PUF7"/>
<sequence length="40" mass="4440">MDKRILFTGSEGQQSIGRGFDASYITASVTKKSYPRSLSR</sequence>
<evidence type="ECO:0000313" key="1">
    <source>
        <dbReference type="EMBL" id="MBX58259.1"/>
    </source>
</evidence>
<accession>A0A2P2PUF7</accession>
<reference evidence="1" key="1">
    <citation type="submission" date="2018-02" db="EMBL/GenBank/DDBJ databases">
        <title>Rhizophora mucronata_Transcriptome.</title>
        <authorList>
            <person name="Meera S.P."/>
            <person name="Sreeshan A."/>
            <person name="Augustine A."/>
        </authorList>
    </citation>
    <scope>NUCLEOTIDE SEQUENCE</scope>
    <source>
        <tissue evidence="1">Leaf</tissue>
    </source>
</reference>
<organism evidence="1">
    <name type="scientific">Rhizophora mucronata</name>
    <name type="common">Asiatic mangrove</name>
    <dbReference type="NCBI Taxonomy" id="61149"/>
    <lineage>
        <taxon>Eukaryota</taxon>
        <taxon>Viridiplantae</taxon>
        <taxon>Streptophyta</taxon>
        <taxon>Embryophyta</taxon>
        <taxon>Tracheophyta</taxon>
        <taxon>Spermatophyta</taxon>
        <taxon>Magnoliopsida</taxon>
        <taxon>eudicotyledons</taxon>
        <taxon>Gunneridae</taxon>
        <taxon>Pentapetalae</taxon>
        <taxon>rosids</taxon>
        <taxon>fabids</taxon>
        <taxon>Malpighiales</taxon>
        <taxon>Rhizophoraceae</taxon>
        <taxon>Rhizophora</taxon>
    </lineage>
</organism>
<protein>
    <submittedName>
        <fullName evidence="1">Uncharacterized protein</fullName>
    </submittedName>
</protein>
<name>A0A2P2PUF7_RHIMU</name>
<proteinExistence type="predicted"/>